<evidence type="ECO:0000313" key="1">
    <source>
        <dbReference type="EMBL" id="AIY89938.1"/>
    </source>
</evidence>
<accession>A0A0A7GDM9</accession>
<evidence type="ECO:0000313" key="2">
    <source>
        <dbReference type="Proteomes" id="UP000030624"/>
    </source>
</evidence>
<name>A0A0A7GDM9_GEOAI</name>
<reference evidence="1 2" key="1">
    <citation type="journal article" date="2015" name="Appl. Environ. Microbiol.">
        <title>The Geoglobus acetivorans genome: Fe(III) reduction, acetate utilization, autotrophic growth, and degradation of aromatic compounds in a hyperthermophilic archaeon.</title>
        <authorList>
            <person name="Mardanov A.V."/>
            <person name="Slododkina G.B."/>
            <person name="Slobodkin A.I."/>
            <person name="Beletsky A.V."/>
            <person name="Gavrilov S.N."/>
            <person name="Kublanov I.V."/>
            <person name="Bonch-Osmolovskaya E.A."/>
            <person name="Skryabin K.G."/>
            <person name="Ravin N.V."/>
        </authorList>
    </citation>
    <scope>NUCLEOTIDE SEQUENCE [LARGE SCALE GENOMIC DNA]</scope>
    <source>
        <strain evidence="1 2">SBH6</strain>
    </source>
</reference>
<dbReference type="GeneID" id="24797483"/>
<sequence>MTNYLMLLILYKKEGRSEELADKLKLDGIKLKELYRVLSHEKLPNSHLGRRVDCIAILEVEERAIRNQALVNLLKTLEKYWDVDWHIPVQKVYDEERTEEFV</sequence>
<dbReference type="EMBL" id="CP009552">
    <property type="protein sequence ID" value="AIY89938.1"/>
    <property type="molecule type" value="Genomic_DNA"/>
</dbReference>
<organism evidence="1 2">
    <name type="scientific">Geoglobus acetivorans</name>
    <dbReference type="NCBI Taxonomy" id="565033"/>
    <lineage>
        <taxon>Archaea</taxon>
        <taxon>Methanobacteriati</taxon>
        <taxon>Methanobacteriota</taxon>
        <taxon>Archaeoglobi</taxon>
        <taxon>Archaeoglobales</taxon>
        <taxon>Archaeoglobaceae</taxon>
        <taxon>Geoglobus</taxon>
    </lineage>
</organism>
<dbReference type="STRING" id="565033.GACE_0890"/>
<protein>
    <submittedName>
        <fullName evidence="1">Uncharacterized protein</fullName>
    </submittedName>
</protein>
<proteinExistence type="predicted"/>
<dbReference type="RefSeq" id="WP_048091508.1">
    <property type="nucleotide sequence ID" value="NZ_CP009552.1"/>
</dbReference>
<dbReference type="KEGG" id="gac:GACE_0890"/>
<dbReference type="HOGENOM" id="CLU_2270936_0_0_2"/>
<gene>
    <name evidence="1" type="ORF">GACE_0890</name>
</gene>
<dbReference type="Proteomes" id="UP000030624">
    <property type="component" value="Chromosome"/>
</dbReference>
<dbReference type="AlphaFoldDB" id="A0A0A7GDM9"/>